<dbReference type="RefSeq" id="WP_015820217.1">
    <property type="nucleotide sequence ID" value="NC_012997.1"/>
</dbReference>
<dbReference type="KEGG" id="ttu:TERTU_1992"/>
<evidence type="ECO:0000256" key="2">
    <source>
        <dbReference type="ARBA" id="ARBA00022679"/>
    </source>
</evidence>
<reference evidence="4 5" key="1">
    <citation type="journal article" date="2009" name="PLoS ONE">
        <title>The complete genome of Teredinibacter turnerae T7901: an intracellular endosymbiont of marine wood-boring bivalves (shipworms).</title>
        <authorList>
            <person name="Yang J.C."/>
            <person name="Madupu R."/>
            <person name="Durkin A.S."/>
            <person name="Ekborg N.A."/>
            <person name="Pedamallu C.S."/>
            <person name="Hostetler J.B."/>
            <person name="Radune D."/>
            <person name="Toms B.S."/>
            <person name="Henrissat B."/>
            <person name="Coutinho P.M."/>
            <person name="Schwarz S."/>
            <person name="Field L."/>
            <person name="Trindade-Silva A.E."/>
            <person name="Soares C.A.G."/>
            <person name="Elshahawi S."/>
            <person name="Hanora A."/>
            <person name="Schmidt E.W."/>
            <person name="Haygood M.G."/>
            <person name="Posfai J."/>
            <person name="Benner J."/>
            <person name="Madinger C."/>
            <person name="Nove J."/>
            <person name="Anton B."/>
            <person name="Chaudhary K."/>
            <person name="Foster J."/>
            <person name="Holman A."/>
            <person name="Kumar S."/>
            <person name="Lessard P.A."/>
            <person name="Luyten Y.A."/>
            <person name="Slatko B."/>
            <person name="Wood N."/>
            <person name="Wu B."/>
            <person name="Teplitski M."/>
            <person name="Mougous J.D."/>
            <person name="Ward N."/>
            <person name="Eisen J.A."/>
            <person name="Badger J.H."/>
            <person name="Distel D.L."/>
        </authorList>
    </citation>
    <scope>NUCLEOTIDE SEQUENCE [LARGE SCALE GENOMIC DNA]</scope>
    <source>
        <strain evidence="5">ATCC 39867 / T7901</strain>
    </source>
</reference>
<dbReference type="InterPro" id="IPR004839">
    <property type="entry name" value="Aminotransferase_I/II_large"/>
</dbReference>
<dbReference type="InterPro" id="IPR015424">
    <property type="entry name" value="PyrdxlP-dep_Trfase"/>
</dbReference>
<accession>C5BIM0</accession>
<evidence type="ECO:0000313" key="4">
    <source>
        <dbReference type="EMBL" id="ACR14101.1"/>
    </source>
</evidence>
<organism evidence="4 5">
    <name type="scientific">Teredinibacter turnerae (strain ATCC 39867 / T7901)</name>
    <dbReference type="NCBI Taxonomy" id="377629"/>
    <lineage>
        <taxon>Bacteria</taxon>
        <taxon>Pseudomonadati</taxon>
        <taxon>Pseudomonadota</taxon>
        <taxon>Gammaproteobacteria</taxon>
        <taxon>Cellvibrionales</taxon>
        <taxon>Cellvibrionaceae</taxon>
        <taxon>Teredinibacter</taxon>
    </lineage>
</organism>
<protein>
    <submittedName>
        <fullName evidence="4">Aminotransferase family protein</fullName>
    </submittedName>
</protein>
<dbReference type="eggNOG" id="COG0156">
    <property type="taxonomic scope" value="Bacteria"/>
</dbReference>
<dbReference type="InterPro" id="IPR050087">
    <property type="entry name" value="AON_synthase_class-II"/>
</dbReference>
<dbReference type="OrthoDB" id="9807157at2"/>
<dbReference type="Proteomes" id="UP000009080">
    <property type="component" value="Chromosome"/>
</dbReference>
<name>C5BIM0_TERTT</name>
<evidence type="ECO:0000313" key="5">
    <source>
        <dbReference type="Proteomes" id="UP000009080"/>
    </source>
</evidence>
<evidence type="ECO:0000259" key="3">
    <source>
        <dbReference type="Pfam" id="PF00155"/>
    </source>
</evidence>
<dbReference type="Gene3D" id="3.90.1150.10">
    <property type="entry name" value="Aspartate Aminotransferase, domain 1"/>
    <property type="match status" value="1"/>
</dbReference>
<dbReference type="PANTHER" id="PTHR13693">
    <property type="entry name" value="CLASS II AMINOTRANSFERASE/8-AMINO-7-OXONONANOATE SYNTHASE"/>
    <property type="match status" value="1"/>
</dbReference>
<dbReference type="EMBL" id="CP001614">
    <property type="protein sequence ID" value="ACR14101.1"/>
    <property type="molecule type" value="Genomic_DNA"/>
</dbReference>
<keyword evidence="5" id="KW-1185">Reference proteome</keyword>
<dbReference type="Gene3D" id="3.40.640.10">
    <property type="entry name" value="Type I PLP-dependent aspartate aminotransferase-like (Major domain)"/>
    <property type="match status" value="1"/>
</dbReference>
<sequence>MDSRGLIELERMPFKERLKQQYEFYLKELDNGYMMGRQGSGPVDKTMQYKDLHSDEFREVLVFGSNSYLGFSNNPYIKQKVKEAVDQYGIGSGGSPAFSGYTRQHKDLELRLAKLAGHDDAVLLPGGYMANLCWVTGLMNRNDVIVYDKNSHASVINAIKMAGVPFYSFDPENLEDFERIIQRIRARDGEGKQIFSTVEGVRSVDGSIIELERYIQICRNNDVITILDDAHGVGTVGETGKGTLEHLNLIGQVDLRMSTCSKALGAQGAFVSGSKELIFLLRNFSYPYLFTSGLAQPTIAAIDAALDLLDNEPHHVQNLRANVRYMQDALENAGFRILRGDSGIIPVFFDKDGHVHRLNKELYRQGLFANIMEYPMVPPGAERLRLSIMSTHTHEEMDRVVQMIDATNRSL</sequence>
<dbReference type="AlphaFoldDB" id="C5BIM0"/>
<feature type="domain" description="Aminotransferase class I/classII large" evidence="3">
    <location>
        <begin position="59"/>
        <end position="404"/>
    </location>
</feature>
<keyword evidence="2" id="KW-0808">Transferase</keyword>
<dbReference type="InterPro" id="IPR015421">
    <property type="entry name" value="PyrdxlP-dep_Trfase_major"/>
</dbReference>
<proteinExistence type="predicted"/>
<evidence type="ECO:0000256" key="1">
    <source>
        <dbReference type="ARBA" id="ARBA00001933"/>
    </source>
</evidence>
<dbReference type="HOGENOM" id="CLU_015846_11_0_6"/>
<dbReference type="SUPFAM" id="SSF53383">
    <property type="entry name" value="PLP-dependent transferases"/>
    <property type="match status" value="1"/>
</dbReference>
<dbReference type="InterPro" id="IPR015422">
    <property type="entry name" value="PyrdxlP-dep_Trfase_small"/>
</dbReference>
<dbReference type="GO" id="GO:0030170">
    <property type="term" value="F:pyridoxal phosphate binding"/>
    <property type="evidence" value="ECO:0007669"/>
    <property type="project" value="InterPro"/>
</dbReference>
<comment type="cofactor">
    <cofactor evidence="1">
        <name>pyridoxal 5'-phosphate</name>
        <dbReference type="ChEBI" id="CHEBI:597326"/>
    </cofactor>
</comment>
<dbReference type="Pfam" id="PF00155">
    <property type="entry name" value="Aminotran_1_2"/>
    <property type="match status" value="1"/>
</dbReference>
<gene>
    <name evidence="4" type="ordered locus">TERTU_1992</name>
</gene>
<keyword evidence="4" id="KW-0032">Aminotransferase</keyword>
<dbReference type="STRING" id="377629.TERTU_1992"/>
<dbReference type="GO" id="GO:0008483">
    <property type="term" value="F:transaminase activity"/>
    <property type="evidence" value="ECO:0007669"/>
    <property type="project" value="UniProtKB-KW"/>
</dbReference>